<dbReference type="InterPro" id="IPR011701">
    <property type="entry name" value="MFS"/>
</dbReference>
<organism evidence="7">
    <name type="scientific">Nocardia globerula</name>
    <dbReference type="NCBI Taxonomy" id="1818"/>
    <lineage>
        <taxon>Bacteria</taxon>
        <taxon>Bacillati</taxon>
        <taxon>Actinomycetota</taxon>
        <taxon>Actinomycetes</taxon>
        <taxon>Mycobacteriales</taxon>
        <taxon>Nocardiaceae</taxon>
        <taxon>Nocardia</taxon>
    </lineage>
</organism>
<reference evidence="7" key="1">
    <citation type="submission" date="2019-07" db="EMBL/GenBank/DDBJ databases">
        <title>Genomic Encyclopedia of Type Strains, Phase IV (KMG-IV): sequencing the most valuable type-strain genomes for metagenomic binning, comparative biology and taxonomic classification.</title>
        <authorList>
            <person name="Goeker M."/>
        </authorList>
    </citation>
    <scope>NUCLEOTIDE SEQUENCE</scope>
    <source>
        <strain evidence="7">DSM 44596</strain>
    </source>
</reference>
<comment type="caution">
    <text evidence="7">The sequence shown here is derived from an EMBL/GenBank/DDBJ whole genome shotgun (WGS) entry which is preliminary data.</text>
</comment>
<evidence type="ECO:0000256" key="3">
    <source>
        <dbReference type="ARBA" id="ARBA00022692"/>
    </source>
</evidence>
<dbReference type="GO" id="GO:0022857">
    <property type="term" value="F:transmembrane transporter activity"/>
    <property type="evidence" value="ECO:0007669"/>
    <property type="project" value="InterPro"/>
</dbReference>
<dbReference type="SUPFAM" id="SSF103473">
    <property type="entry name" value="MFS general substrate transporter"/>
    <property type="match status" value="1"/>
</dbReference>
<feature type="domain" description="Major facilitator superfamily (MFS) profile" evidence="6">
    <location>
        <begin position="26"/>
        <end position="399"/>
    </location>
</feature>
<evidence type="ECO:0000313" key="7">
    <source>
        <dbReference type="EMBL" id="TYQ01645.1"/>
    </source>
</evidence>
<evidence type="ECO:0000256" key="2">
    <source>
        <dbReference type="ARBA" id="ARBA00022475"/>
    </source>
</evidence>
<protein>
    <submittedName>
        <fullName evidence="7">Putative MFS family arabinose efflux permease</fullName>
    </submittedName>
</protein>
<keyword evidence="5" id="KW-0472">Membrane</keyword>
<dbReference type="PANTHER" id="PTHR43124:SF3">
    <property type="entry name" value="CHLORAMPHENICOL EFFLUX PUMP RV0191"/>
    <property type="match status" value="1"/>
</dbReference>
<evidence type="ECO:0000259" key="6">
    <source>
        <dbReference type="PROSITE" id="PS50850"/>
    </source>
</evidence>
<keyword evidence="3" id="KW-0812">Transmembrane</keyword>
<dbReference type="Gene3D" id="1.20.1250.20">
    <property type="entry name" value="MFS general substrate transporter like domains"/>
    <property type="match status" value="1"/>
</dbReference>
<dbReference type="GO" id="GO:0005886">
    <property type="term" value="C:plasma membrane"/>
    <property type="evidence" value="ECO:0007669"/>
    <property type="project" value="UniProtKB-SubCell"/>
</dbReference>
<name>A0A652YJQ2_NOCGL</name>
<evidence type="ECO:0000256" key="5">
    <source>
        <dbReference type="ARBA" id="ARBA00023136"/>
    </source>
</evidence>
<proteinExistence type="predicted"/>
<gene>
    <name evidence="7" type="ORF">FNL38_10760</name>
</gene>
<dbReference type="InterPro" id="IPR036259">
    <property type="entry name" value="MFS_trans_sf"/>
</dbReference>
<evidence type="ECO:0000256" key="4">
    <source>
        <dbReference type="ARBA" id="ARBA00022989"/>
    </source>
</evidence>
<dbReference type="Pfam" id="PF07690">
    <property type="entry name" value="MFS_1"/>
    <property type="match status" value="1"/>
</dbReference>
<keyword evidence="2" id="KW-1003">Cell membrane</keyword>
<sequence length="413" mass="42829">MADDIASQQKVLGTNQRLPDKLPRVPLLALFACVFITSLTETLPAGVLPAISDSLDVSESAAGQTIMVYALGTALTTVPLVAATASWSRKVLLLSAILGFAVANTVTAFSSDYVLTMTARFVAGVAAGIAWALLAGYARSLAPKHLEGRAIAVAMAGIPLSLAFGVPFGTFLGNAAGWRAPFYLMSGLAVALLVVIGLTVPDRPGRPRNRKQRSMFGAARIPGVDAVLIVTFTVVLGHTIMYAYIAPFLEAIGMGGDTDLILLTFGVACLISIVVVGQHIHTKLRTFSVVSAVLIAVAATVLAVTTEDSLLVYVAAAIWGLGWGGIPTLLQTSAAVAAGSHADDAQALLTTLWNGAMAAGAVLGGVLLTLNGARSLPWWTVTLALLSVVIMLTARGGGFRSPAHIHQEDQVRI</sequence>
<dbReference type="InterPro" id="IPR050189">
    <property type="entry name" value="MFS_Efflux_Transporters"/>
</dbReference>
<comment type="subcellular location">
    <subcellularLocation>
        <location evidence="1">Cell membrane</location>
        <topology evidence="1">Multi-pass membrane protein</topology>
    </subcellularLocation>
</comment>
<dbReference type="PROSITE" id="PS50850">
    <property type="entry name" value="MFS"/>
    <property type="match status" value="1"/>
</dbReference>
<evidence type="ECO:0000256" key="1">
    <source>
        <dbReference type="ARBA" id="ARBA00004651"/>
    </source>
</evidence>
<dbReference type="PANTHER" id="PTHR43124">
    <property type="entry name" value="PURINE EFFLUX PUMP PBUE"/>
    <property type="match status" value="1"/>
</dbReference>
<dbReference type="InterPro" id="IPR020846">
    <property type="entry name" value="MFS_dom"/>
</dbReference>
<dbReference type="AlphaFoldDB" id="A0A652YJQ2"/>
<dbReference type="CDD" id="cd17324">
    <property type="entry name" value="MFS_NepI_like"/>
    <property type="match status" value="1"/>
</dbReference>
<dbReference type="EMBL" id="VNIQ01000007">
    <property type="protein sequence ID" value="TYQ01645.1"/>
    <property type="molecule type" value="Genomic_DNA"/>
</dbReference>
<keyword evidence="4" id="KW-1133">Transmembrane helix</keyword>
<accession>A0A652YJQ2</accession>